<dbReference type="InterPro" id="IPR052895">
    <property type="entry name" value="HetReg/Transcr_Mod"/>
</dbReference>
<dbReference type="InterPro" id="IPR010730">
    <property type="entry name" value="HET"/>
</dbReference>
<dbReference type="EMBL" id="JAQQWK010000011">
    <property type="protein sequence ID" value="KAK8024469.1"/>
    <property type="molecule type" value="Genomic_DNA"/>
</dbReference>
<evidence type="ECO:0000313" key="3">
    <source>
        <dbReference type="Proteomes" id="UP001444661"/>
    </source>
</evidence>
<keyword evidence="3" id="KW-1185">Reference proteome</keyword>
<feature type="domain" description="Heterokaryon incompatibility" evidence="1">
    <location>
        <begin position="275"/>
        <end position="360"/>
    </location>
</feature>
<evidence type="ECO:0000259" key="1">
    <source>
        <dbReference type="Pfam" id="PF06985"/>
    </source>
</evidence>
<dbReference type="Pfam" id="PF06985">
    <property type="entry name" value="HET"/>
    <property type="match status" value="1"/>
</dbReference>
<accession>A0ABR1S513</accession>
<reference evidence="2 3" key="1">
    <citation type="submission" date="2023-01" db="EMBL/GenBank/DDBJ databases">
        <title>Analysis of 21 Apiospora genomes using comparative genomics revels a genus with tremendous synthesis potential of carbohydrate active enzymes and secondary metabolites.</title>
        <authorList>
            <person name="Sorensen T."/>
        </authorList>
    </citation>
    <scope>NUCLEOTIDE SEQUENCE [LARGE SCALE GENOMIC DNA]</scope>
    <source>
        <strain evidence="2 3">CBS 33761</strain>
    </source>
</reference>
<evidence type="ECO:0000313" key="2">
    <source>
        <dbReference type="EMBL" id="KAK8024469.1"/>
    </source>
</evidence>
<name>A0ABR1S513_9PEZI</name>
<dbReference type="Proteomes" id="UP001444661">
    <property type="component" value="Unassembled WGS sequence"/>
</dbReference>
<dbReference type="PANTHER" id="PTHR24148:SF73">
    <property type="entry name" value="HET DOMAIN PROTEIN (AFU_ORTHOLOGUE AFUA_8G01020)"/>
    <property type="match status" value="1"/>
</dbReference>
<dbReference type="Pfam" id="PF26639">
    <property type="entry name" value="Het-6_barrel"/>
    <property type="match status" value="1"/>
</dbReference>
<sequence>MPRNVSYNDCLEPWRSWNLWSGSRIGSTSGYQQHPIHYELLLREDMAHTDYVKALGFLRSLDSRVVENDEEAGRLWANRTLPLKFTSDFDALWTNFPDENGEFVDKDGARFRIEAQPHRESECAVAYQLASTLRSIKTYPAIVVAKITWDTFLKRQTTEERRRPPQVLRQAFIDRFLSKVPQEWREVILIRDLHLRDDSKSQWVGNKAELPKVYKTLKHETNIRVVSIHPALESQETIRCSLQEVQLDSLTTFEALSYVWGPPSARRNSATQRFGRVMWIDAICINQSDVKERQAQVAQMDAIYKKAAEVVVWLGPETSTSSMLFTRQVDFTREALLHGSECFIKLLQRPYWDRMWVLQEAILAKNLTLQCGRKSTNWNFFHNLVFTSPRLARGLCSSGQLNLGRPFILSNQLQERISNLLPFLYLQSNTQFAEKLGSKSLATFLSMTAGSQASDPHDKIYGLLGLLPQGSTLRTQFYPNYSLSAKRLFIEVAKYFLDTTKSLGVLTARPLKKNPTAASMIDLPSWVPDWTVAADQMCNFVSLGIFSSFYARSLILVRSQARNHPANEASIGTPIFKAGLEVSADYPHSFSCFDEMFNVYGLAVDRIASVPRLVDEDPAIKSTVRDLRALKPQDLVENPELMGDTASELFNYPGAEDSKFPPQTQQDKEGVLGYMVSQARYGLQVYNTDFHGLDFPFFITTNGYIGVCHPDAAVGDVVAVLRGGSVPYILREYSQGHILVGECYVHGIMDGELIDRQTQDGNHDRAKGSFTKFRII</sequence>
<protein>
    <submittedName>
        <fullName evidence="2">Heterokaryon incompatibility protein</fullName>
    </submittedName>
</protein>
<comment type="caution">
    <text evidence="2">The sequence shown here is derived from an EMBL/GenBank/DDBJ whole genome shotgun (WGS) entry which is preliminary data.</text>
</comment>
<gene>
    <name evidence="2" type="ORF">PG993_012535</name>
</gene>
<dbReference type="PANTHER" id="PTHR24148">
    <property type="entry name" value="ANKYRIN REPEAT DOMAIN-CONTAINING PROTEIN 39 HOMOLOG-RELATED"/>
    <property type="match status" value="1"/>
</dbReference>
<organism evidence="2 3">
    <name type="scientific">Apiospora rasikravindrae</name>
    <dbReference type="NCBI Taxonomy" id="990691"/>
    <lineage>
        <taxon>Eukaryota</taxon>
        <taxon>Fungi</taxon>
        <taxon>Dikarya</taxon>
        <taxon>Ascomycota</taxon>
        <taxon>Pezizomycotina</taxon>
        <taxon>Sordariomycetes</taxon>
        <taxon>Xylariomycetidae</taxon>
        <taxon>Amphisphaeriales</taxon>
        <taxon>Apiosporaceae</taxon>
        <taxon>Apiospora</taxon>
    </lineage>
</organism>
<proteinExistence type="predicted"/>